<dbReference type="EMBL" id="CBTN010000051">
    <property type="protein sequence ID" value="CDH58007.1"/>
    <property type="molecule type" value="Genomic_DNA"/>
</dbReference>
<reference evidence="7" key="1">
    <citation type="submission" date="2013-08" db="EMBL/GenBank/DDBJ databases">
        <title>Gene expansion shapes genome architecture in the human pathogen Lichtheimia corymbifera: an evolutionary genomics analysis in the ancient terrestrial Mucorales (Mucoromycotina).</title>
        <authorList>
            <person name="Schwartze V.U."/>
            <person name="Winter S."/>
            <person name="Shelest E."/>
            <person name="Marcet-Houben M."/>
            <person name="Horn F."/>
            <person name="Wehner S."/>
            <person name="Hoffmann K."/>
            <person name="Riege K."/>
            <person name="Sammeth M."/>
            <person name="Nowrousian M."/>
            <person name="Valiante V."/>
            <person name="Linde J."/>
            <person name="Jacobsen I.D."/>
            <person name="Marz M."/>
            <person name="Brakhage A.A."/>
            <person name="Gabaldon T."/>
            <person name="Bocker S."/>
            <person name="Voigt K."/>
        </authorList>
    </citation>
    <scope>NUCLEOTIDE SEQUENCE [LARGE SCALE GENOMIC DNA]</scope>
    <source>
        <strain evidence="7">FSU 9682</strain>
    </source>
</reference>
<accession>A0A068S892</accession>
<evidence type="ECO:0000256" key="2">
    <source>
        <dbReference type="ARBA" id="ARBA00007590"/>
    </source>
</evidence>
<dbReference type="InterPro" id="IPR005349">
    <property type="entry name" value="TMEM14"/>
</dbReference>
<evidence type="ECO:0000256" key="5">
    <source>
        <dbReference type="ARBA" id="ARBA00023136"/>
    </source>
</evidence>
<comment type="caution">
    <text evidence="7">The sequence shown here is derived from an EMBL/GenBank/DDBJ whole genome shotgun (WGS) entry which is preliminary data.</text>
</comment>
<comment type="subcellular location">
    <subcellularLocation>
        <location evidence="1">Membrane</location>
    </subcellularLocation>
</comment>
<dbReference type="AlphaFoldDB" id="A0A068S892"/>
<evidence type="ECO:0000313" key="7">
    <source>
        <dbReference type="EMBL" id="CDH58007.1"/>
    </source>
</evidence>
<keyword evidence="8" id="KW-1185">Reference proteome</keyword>
<evidence type="ECO:0000256" key="1">
    <source>
        <dbReference type="ARBA" id="ARBA00004370"/>
    </source>
</evidence>
<proteinExistence type="inferred from homology"/>
<gene>
    <name evidence="7" type="ORF">LCOR_08889.1</name>
</gene>
<comment type="similarity">
    <text evidence="2">Belongs to the TMEM14 family.</text>
</comment>
<feature type="transmembrane region" description="Helical" evidence="6">
    <location>
        <begin position="27"/>
        <end position="47"/>
    </location>
</feature>
<name>A0A068S892_9FUNG</name>
<dbReference type="Pfam" id="PF03647">
    <property type="entry name" value="Tmemb_14"/>
    <property type="match status" value="1"/>
</dbReference>
<keyword evidence="3 6" id="KW-0812">Transmembrane</keyword>
<dbReference type="VEuPathDB" id="FungiDB:LCOR_08889.1"/>
<dbReference type="PANTHER" id="PTHR12668">
    <property type="entry name" value="TRANSMEMBRANE PROTEIN 14, 15"/>
    <property type="match status" value="1"/>
</dbReference>
<evidence type="ECO:0000256" key="3">
    <source>
        <dbReference type="ARBA" id="ARBA00022692"/>
    </source>
</evidence>
<keyword evidence="5 6" id="KW-0472">Membrane</keyword>
<protein>
    <submittedName>
        <fullName evidence="7">Transmembrane protein 14</fullName>
    </submittedName>
</protein>
<dbReference type="OrthoDB" id="5620at2759"/>
<evidence type="ECO:0000256" key="4">
    <source>
        <dbReference type="ARBA" id="ARBA00022989"/>
    </source>
</evidence>
<sequence>MSHHPCYTMAALSTVGGIAGFAKTRSVPSLVAGVAVGSLYGVAGYLIKENKDYGHETAVAASAVLAGGMIPRAIKSGFKKPVPAAMSVLSLTAGAYYIKKVIDYS</sequence>
<dbReference type="Gene3D" id="1.10.10.1740">
    <property type="entry name" value="Transmembrane protein 14-like"/>
    <property type="match status" value="1"/>
</dbReference>
<dbReference type="GO" id="GO:0016020">
    <property type="term" value="C:membrane"/>
    <property type="evidence" value="ECO:0007669"/>
    <property type="project" value="UniProtKB-SubCell"/>
</dbReference>
<evidence type="ECO:0000313" key="8">
    <source>
        <dbReference type="Proteomes" id="UP000027586"/>
    </source>
</evidence>
<dbReference type="PANTHER" id="PTHR12668:SF53">
    <property type="entry name" value="TMEM14 PROTEIN HOMOLOG YJR085C"/>
    <property type="match status" value="1"/>
</dbReference>
<evidence type="ECO:0000256" key="6">
    <source>
        <dbReference type="SAM" id="Phobius"/>
    </source>
</evidence>
<dbReference type="Proteomes" id="UP000027586">
    <property type="component" value="Unassembled WGS sequence"/>
</dbReference>
<organism evidence="7 8">
    <name type="scientific">Lichtheimia corymbifera JMRC:FSU:9682</name>
    <dbReference type="NCBI Taxonomy" id="1263082"/>
    <lineage>
        <taxon>Eukaryota</taxon>
        <taxon>Fungi</taxon>
        <taxon>Fungi incertae sedis</taxon>
        <taxon>Mucoromycota</taxon>
        <taxon>Mucoromycotina</taxon>
        <taxon>Mucoromycetes</taxon>
        <taxon>Mucorales</taxon>
        <taxon>Lichtheimiaceae</taxon>
        <taxon>Lichtheimia</taxon>
    </lineage>
</organism>
<dbReference type="InterPro" id="IPR044890">
    <property type="entry name" value="TMEM14_sf"/>
</dbReference>
<keyword evidence="4 6" id="KW-1133">Transmembrane helix</keyword>